<reference evidence="3 4" key="2">
    <citation type="submission" date="2019-03" db="EMBL/GenBank/DDBJ databases">
        <title>Bradyrhizobium strains diversity.</title>
        <authorList>
            <person name="Urquiaga M.C.O."/>
            <person name="Hungria M."/>
            <person name="Delamuta J.R.M."/>
            <person name="Klepa M.S."/>
        </authorList>
    </citation>
    <scope>NUCLEOTIDE SEQUENCE [LARGE SCALE GENOMIC DNA]</scope>
    <source>
        <strain evidence="3 4">CNPSo 3426</strain>
    </source>
</reference>
<evidence type="ECO:0000256" key="1">
    <source>
        <dbReference type="SAM" id="Phobius"/>
    </source>
</evidence>
<sequence>MSEGTDVSLEVTTAGHDADAVGYVFAPKFDALRCAIYHVARRNFFDLSNRLLNFLVIVLGAGVAGKAANLIHFEEGWLEFAVLIFATAQLTFDFGYRARTHEFLQKKYNDMLAEIELDPEPSEKRYNAKLFTIAGDEPMPLRALDALAYNAALDATTSDPEMKRRNRVWIPPVQRLLRHFIAFHAYEYKLESEHVPMWKKLLRRSSRENAA</sequence>
<dbReference type="EMBL" id="SPQS01000022">
    <property type="protein sequence ID" value="TFV70183.1"/>
    <property type="molecule type" value="Genomic_DNA"/>
</dbReference>
<dbReference type="RefSeq" id="WP_135166770.1">
    <property type="nucleotide sequence ID" value="NZ_SPQS01000022.1"/>
</dbReference>
<dbReference type="AlphaFoldDB" id="A0A4Y9NU15"/>
<keyword evidence="1" id="KW-0812">Transmembrane</keyword>
<keyword evidence="5" id="KW-1185">Reference proteome</keyword>
<keyword evidence="1" id="KW-1133">Transmembrane helix</keyword>
<gene>
    <name evidence="3" type="ORF">E4K64_30410</name>
    <name evidence="2" type="ORF">E4K66_39550</name>
</gene>
<dbReference type="Proteomes" id="UP000298225">
    <property type="component" value="Unassembled WGS sequence"/>
</dbReference>
<accession>A0A4Y9KNI0</accession>
<evidence type="ECO:0000313" key="3">
    <source>
        <dbReference type="EMBL" id="TFV70183.1"/>
    </source>
</evidence>
<protein>
    <recommendedName>
        <fullName evidence="6">SMODS and SLOG-associating 2TM effector domain-containing protein</fullName>
    </recommendedName>
</protein>
<comment type="caution">
    <text evidence="3">The sequence shown here is derived from an EMBL/GenBank/DDBJ whole genome shotgun (WGS) entry which is preliminary data.</text>
</comment>
<keyword evidence="1" id="KW-0472">Membrane</keyword>
<dbReference type="OrthoDB" id="8103752at2"/>
<proteinExistence type="predicted"/>
<reference evidence="2 5" key="1">
    <citation type="submission" date="2019-03" db="EMBL/GenBank/DDBJ databases">
        <title>Bradyrhizobium strains diversity isolated from Chamaecrista fasciculata.</title>
        <authorList>
            <person name="Urquiaga M.C.O."/>
            <person name="Hungria M."/>
            <person name="Delamuta J.R.M."/>
        </authorList>
    </citation>
    <scope>NUCLEOTIDE SEQUENCE [LARGE SCALE GENOMIC DNA]</scope>
    <source>
        <strain evidence="2 5">CNPSo 3424</strain>
    </source>
</reference>
<evidence type="ECO:0008006" key="6">
    <source>
        <dbReference type="Google" id="ProtNLM"/>
    </source>
</evidence>
<name>A0A4Y9NU15_9BRAD</name>
<dbReference type="EMBL" id="SPQU01000084">
    <property type="protein sequence ID" value="TFV27770.1"/>
    <property type="molecule type" value="Genomic_DNA"/>
</dbReference>
<evidence type="ECO:0000313" key="4">
    <source>
        <dbReference type="Proteomes" id="UP000297700"/>
    </source>
</evidence>
<feature type="transmembrane region" description="Helical" evidence="1">
    <location>
        <begin position="51"/>
        <end position="71"/>
    </location>
</feature>
<organism evidence="3 4">
    <name type="scientific">Bradyrhizobium frederickii</name>
    <dbReference type="NCBI Taxonomy" id="2560054"/>
    <lineage>
        <taxon>Bacteria</taxon>
        <taxon>Pseudomonadati</taxon>
        <taxon>Pseudomonadota</taxon>
        <taxon>Alphaproteobacteria</taxon>
        <taxon>Hyphomicrobiales</taxon>
        <taxon>Nitrobacteraceae</taxon>
        <taxon>Bradyrhizobium</taxon>
    </lineage>
</organism>
<accession>A0A4Y9NU15</accession>
<evidence type="ECO:0000313" key="2">
    <source>
        <dbReference type="EMBL" id="TFV27770.1"/>
    </source>
</evidence>
<feature type="transmembrane region" description="Helical" evidence="1">
    <location>
        <begin position="77"/>
        <end position="96"/>
    </location>
</feature>
<evidence type="ECO:0000313" key="5">
    <source>
        <dbReference type="Proteomes" id="UP000298225"/>
    </source>
</evidence>
<dbReference type="Proteomes" id="UP000297700">
    <property type="component" value="Unassembled WGS sequence"/>
</dbReference>